<dbReference type="InterPro" id="IPR039561">
    <property type="entry name" value="Peptidase_M15C"/>
</dbReference>
<evidence type="ECO:0000313" key="3">
    <source>
        <dbReference type="EMBL" id="RLL42091.1"/>
    </source>
</evidence>
<gene>
    <name evidence="3" type="ORF">D8M04_16040</name>
</gene>
<reference evidence="3 4" key="1">
    <citation type="submission" date="2018-10" db="EMBL/GenBank/DDBJ databases">
        <title>Oceanobacillus sp. YLB-02 draft genome.</title>
        <authorList>
            <person name="Yu L."/>
        </authorList>
    </citation>
    <scope>NUCLEOTIDE SEQUENCE [LARGE SCALE GENOMIC DNA]</scope>
    <source>
        <strain evidence="3 4">YLB-02</strain>
    </source>
</reference>
<dbReference type="Proteomes" id="UP000270219">
    <property type="component" value="Unassembled WGS sequence"/>
</dbReference>
<dbReference type="SUPFAM" id="SSF55166">
    <property type="entry name" value="Hedgehog/DD-peptidase"/>
    <property type="match status" value="1"/>
</dbReference>
<evidence type="ECO:0000259" key="2">
    <source>
        <dbReference type="Pfam" id="PF13539"/>
    </source>
</evidence>
<dbReference type="PANTHER" id="PTHR34385">
    <property type="entry name" value="D-ALANYL-D-ALANINE CARBOXYPEPTIDASE"/>
    <property type="match status" value="1"/>
</dbReference>
<keyword evidence="4" id="KW-1185">Reference proteome</keyword>
<evidence type="ECO:0000313" key="4">
    <source>
        <dbReference type="Proteomes" id="UP000270219"/>
    </source>
</evidence>
<dbReference type="InterPro" id="IPR009045">
    <property type="entry name" value="Zn_M74/Hedgehog-like"/>
</dbReference>
<keyword evidence="1" id="KW-0472">Membrane</keyword>
<sequence length="194" mass="22510">MKRFFNILLSWFIIAFLLIGLFYLYNVLNPKHYLYLGEDAPISTELHPIVEERKNILISEARHIGIEVIITEEVRTMERQQALYDQGRTSDGSIVTYAEAGESYHNYGLAIDYALENNHGELIWNIEYDGNNNGKADWFEVADIAKQLGFTWGGDWTHFKDYSHLEMTFGLSIEQLKQGYRPKEEIKDVIGEPK</sequence>
<feature type="transmembrane region" description="Helical" evidence="1">
    <location>
        <begin position="7"/>
        <end position="25"/>
    </location>
</feature>
<organism evidence="3 4">
    <name type="scientific">Oceanobacillus piezotolerans</name>
    <dbReference type="NCBI Taxonomy" id="2448030"/>
    <lineage>
        <taxon>Bacteria</taxon>
        <taxon>Bacillati</taxon>
        <taxon>Bacillota</taxon>
        <taxon>Bacilli</taxon>
        <taxon>Bacillales</taxon>
        <taxon>Bacillaceae</taxon>
        <taxon>Oceanobacillus</taxon>
    </lineage>
</organism>
<protein>
    <submittedName>
        <fullName evidence="3">M15 family peptidase</fullName>
    </submittedName>
</protein>
<dbReference type="CDD" id="cd14845">
    <property type="entry name" value="L-Ala-D-Glu_peptidase_like"/>
    <property type="match status" value="1"/>
</dbReference>
<dbReference type="Gene3D" id="3.30.1380.10">
    <property type="match status" value="1"/>
</dbReference>
<dbReference type="InterPro" id="IPR052179">
    <property type="entry name" value="DD-CPase-like"/>
</dbReference>
<name>A0A498D569_9BACI</name>
<dbReference type="PANTHER" id="PTHR34385:SF1">
    <property type="entry name" value="PEPTIDOGLYCAN L-ALANYL-D-GLUTAMATE ENDOPEPTIDASE CWLK"/>
    <property type="match status" value="1"/>
</dbReference>
<evidence type="ECO:0000256" key="1">
    <source>
        <dbReference type="SAM" id="Phobius"/>
    </source>
</evidence>
<dbReference type="OrthoDB" id="9799970at2"/>
<proteinExistence type="predicted"/>
<keyword evidence="1" id="KW-1133">Transmembrane helix</keyword>
<keyword evidence="1" id="KW-0812">Transmembrane</keyword>
<comment type="caution">
    <text evidence="3">The sequence shown here is derived from an EMBL/GenBank/DDBJ whole genome shotgun (WGS) entry which is preliminary data.</text>
</comment>
<accession>A0A498D569</accession>
<dbReference type="RefSeq" id="WP_121524430.1">
    <property type="nucleotide sequence ID" value="NZ_RCHR01000006.1"/>
</dbReference>
<dbReference type="EMBL" id="RCHR01000006">
    <property type="protein sequence ID" value="RLL42091.1"/>
    <property type="molecule type" value="Genomic_DNA"/>
</dbReference>
<dbReference type="GO" id="GO:0008233">
    <property type="term" value="F:peptidase activity"/>
    <property type="evidence" value="ECO:0007669"/>
    <property type="project" value="InterPro"/>
</dbReference>
<dbReference type="Pfam" id="PF13539">
    <property type="entry name" value="Peptidase_M15_4"/>
    <property type="match status" value="1"/>
</dbReference>
<dbReference type="AlphaFoldDB" id="A0A498D569"/>
<feature type="domain" description="Peptidase M15C" evidence="2">
    <location>
        <begin position="101"/>
        <end position="167"/>
    </location>
</feature>